<dbReference type="UniPathway" id="UPA00143"/>
<feature type="coiled-coil region" evidence="7">
    <location>
        <begin position="176"/>
        <end position="210"/>
    </location>
</feature>
<evidence type="ECO:0000313" key="12">
    <source>
        <dbReference type="Proteomes" id="UP000192596"/>
    </source>
</evidence>
<keyword evidence="6 7" id="KW-0175">Coiled coil</keyword>
<dbReference type="GO" id="GO:0061630">
    <property type="term" value="F:ubiquitin protein ligase activity"/>
    <property type="evidence" value="ECO:0007669"/>
    <property type="project" value="UniProtKB-EC"/>
</dbReference>
<gene>
    <name evidence="11" type="ORF">B0A48_09499</name>
</gene>
<organism evidence="11 12">
    <name type="scientific">Cryoendolithus antarcticus</name>
    <dbReference type="NCBI Taxonomy" id="1507870"/>
    <lineage>
        <taxon>Eukaryota</taxon>
        <taxon>Fungi</taxon>
        <taxon>Dikarya</taxon>
        <taxon>Ascomycota</taxon>
        <taxon>Pezizomycotina</taxon>
        <taxon>Dothideomycetes</taxon>
        <taxon>Dothideomycetidae</taxon>
        <taxon>Cladosporiales</taxon>
        <taxon>Cladosporiaceae</taxon>
        <taxon>Cryoendolithus</taxon>
    </lineage>
</organism>
<comment type="catalytic activity">
    <reaction evidence="6">
        <text>S-ubiquitinyl-[E2 ubiquitin-conjugating enzyme]-L-cysteine + [acceptor protein]-L-lysine = [E2 ubiquitin-conjugating enzyme]-L-cysteine + N(6)-ubiquitinyl-[acceptor protein]-L-lysine.</text>
        <dbReference type="EC" id="2.3.2.27"/>
    </reaction>
</comment>
<evidence type="ECO:0000313" key="11">
    <source>
        <dbReference type="EMBL" id="OQO04577.1"/>
    </source>
</evidence>
<dbReference type="Pfam" id="PF00097">
    <property type="entry name" value="zf-C3HC4"/>
    <property type="match status" value="1"/>
</dbReference>
<protein>
    <recommendedName>
        <fullName evidence="6">E3 ubiquitin protein ligase</fullName>
        <ecNumber evidence="6">2.3.2.27</ecNumber>
    </recommendedName>
</protein>
<accession>A0A1V8SZI6</accession>
<proteinExistence type="inferred from homology"/>
<evidence type="ECO:0000256" key="7">
    <source>
        <dbReference type="SAM" id="Coils"/>
    </source>
</evidence>
<evidence type="ECO:0000256" key="8">
    <source>
        <dbReference type="SAM" id="MobiDB-lite"/>
    </source>
</evidence>
<comment type="similarity">
    <text evidence="6">Belongs to the BRE1 family.</text>
</comment>
<feature type="coiled-coil region" evidence="7">
    <location>
        <begin position="549"/>
        <end position="583"/>
    </location>
</feature>
<dbReference type="InterPro" id="IPR018957">
    <property type="entry name" value="Znf_C3HC4_RING-type"/>
</dbReference>
<dbReference type="EC" id="2.3.2.27" evidence="6"/>
<dbReference type="STRING" id="1507870.A0A1V8SZI6"/>
<comment type="caution">
    <text evidence="11">The sequence shown here is derived from an EMBL/GenBank/DDBJ whole genome shotgun (WGS) entry which is preliminary data.</text>
</comment>
<keyword evidence="4 6" id="KW-0862">Zinc</keyword>
<feature type="coiled-coil region" evidence="7">
    <location>
        <begin position="401"/>
        <end position="506"/>
    </location>
</feature>
<feature type="region of interest" description="Disordered" evidence="8">
    <location>
        <begin position="216"/>
        <end position="261"/>
    </location>
</feature>
<dbReference type="Pfam" id="PF26095">
    <property type="entry name" value="CC_Bre1"/>
    <property type="match status" value="1"/>
</dbReference>
<comment type="subcellular location">
    <subcellularLocation>
        <location evidence="1 6">Nucleus</location>
    </subcellularLocation>
</comment>
<dbReference type="InParanoid" id="A0A1V8SZI6"/>
<evidence type="ECO:0000259" key="10">
    <source>
        <dbReference type="Pfam" id="PF26095"/>
    </source>
</evidence>
<dbReference type="InterPro" id="IPR013956">
    <property type="entry name" value="E3_ubiquit_lig_Bre1"/>
</dbReference>
<dbReference type="GO" id="GO:0005634">
    <property type="term" value="C:nucleus"/>
    <property type="evidence" value="ECO:0007669"/>
    <property type="project" value="UniProtKB-SubCell"/>
</dbReference>
<keyword evidence="6" id="KW-0808">Transferase</keyword>
<dbReference type="GO" id="GO:0006325">
    <property type="term" value="P:chromatin organization"/>
    <property type="evidence" value="ECO:0007669"/>
    <property type="project" value="UniProtKB-KW"/>
</dbReference>
<evidence type="ECO:0000256" key="2">
    <source>
        <dbReference type="ARBA" id="ARBA00022723"/>
    </source>
</evidence>
<evidence type="ECO:0000256" key="4">
    <source>
        <dbReference type="ARBA" id="ARBA00022833"/>
    </source>
</evidence>
<feature type="domain" description="Zinc finger C3HC4 RING-type" evidence="9">
    <location>
        <begin position="660"/>
        <end position="687"/>
    </location>
</feature>
<dbReference type="GO" id="GO:0016567">
    <property type="term" value="P:protein ubiquitination"/>
    <property type="evidence" value="ECO:0007669"/>
    <property type="project" value="UniProtKB-UniRule"/>
</dbReference>
<dbReference type="Pfam" id="PF08647">
    <property type="entry name" value="BRE1"/>
    <property type="match status" value="1"/>
</dbReference>
<keyword evidence="5 6" id="KW-0539">Nucleus</keyword>
<feature type="domain" description="BRE1-like coiled-coil containing" evidence="10">
    <location>
        <begin position="71"/>
        <end position="207"/>
    </location>
</feature>
<evidence type="ECO:0000256" key="6">
    <source>
        <dbReference type="RuleBase" id="RU365038"/>
    </source>
</evidence>
<dbReference type="GO" id="GO:0033503">
    <property type="term" value="C:HULC complex"/>
    <property type="evidence" value="ECO:0007669"/>
    <property type="project" value="TreeGrafter"/>
</dbReference>
<dbReference type="PANTHER" id="PTHR23163:SF0">
    <property type="entry name" value="E3 UBIQUITIN-PROTEIN LIGASE BRE1"/>
    <property type="match status" value="1"/>
</dbReference>
<keyword evidence="12" id="KW-1185">Reference proteome</keyword>
<dbReference type="GO" id="GO:0008270">
    <property type="term" value="F:zinc ion binding"/>
    <property type="evidence" value="ECO:0007669"/>
    <property type="project" value="UniProtKB-KW"/>
</dbReference>
<keyword evidence="6" id="KW-0833">Ubl conjugation pathway</keyword>
<feature type="region of interest" description="Disordered" evidence="8">
    <location>
        <begin position="1"/>
        <end position="33"/>
    </location>
</feature>
<dbReference type="EMBL" id="NAJO01000021">
    <property type="protein sequence ID" value="OQO04577.1"/>
    <property type="molecule type" value="Genomic_DNA"/>
</dbReference>
<evidence type="ECO:0000256" key="5">
    <source>
        <dbReference type="ARBA" id="ARBA00023242"/>
    </source>
</evidence>
<dbReference type="PANTHER" id="PTHR23163">
    <property type="entry name" value="RING FINGER PROTEIN-RELATED"/>
    <property type="match status" value="1"/>
</dbReference>
<dbReference type="AlphaFoldDB" id="A0A1V8SZI6"/>
<evidence type="ECO:0000259" key="9">
    <source>
        <dbReference type="Pfam" id="PF00097"/>
    </source>
</evidence>
<evidence type="ECO:0000256" key="3">
    <source>
        <dbReference type="ARBA" id="ARBA00022771"/>
    </source>
</evidence>
<dbReference type="SUPFAM" id="SSF57850">
    <property type="entry name" value="RING/U-box"/>
    <property type="match status" value="1"/>
</dbReference>
<evidence type="ECO:0000256" key="1">
    <source>
        <dbReference type="ARBA" id="ARBA00004123"/>
    </source>
</evidence>
<dbReference type="OrthoDB" id="654191at2759"/>
<keyword evidence="6" id="KW-0156">Chromatin regulator</keyword>
<dbReference type="FunCoup" id="A0A1V8SZI6">
    <property type="interactions" value="1632"/>
</dbReference>
<feature type="coiled-coil region" evidence="7">
    <location>
        <begin position="45"/>
        <end position="72"/>
    </location>
</feature>
<reference evidence="12" key="1">
    <citation type="submission" date="2017-03" db="EMBL/GenBank/DDBJ databases">
        <title>Genomes of endolithic fungi from Antarctica.</title>
        <authorList>
            <person name="Coleine C."/>
            <person name="Masonjones S."/>
            <person name="Stajich J.E."/>
        </authorList>
    </citation>
    <scope>NUCLEOTIDE SEQUENCE [LARGE SCALE GENOMIC DNA]</scope>
    <source>
        <strain evidence="12">CCFEE 5527</strain>
    </source>
</reference>
<dbReference type="InterPro" id="IPR058643">
    <property type="entry name" value="BRE1-like_CC"/>
</dbReference>
<feature type="compositionally biased region" description="Low complexity" evidence="8">
    <location>
        <begin position="244"/>
        <end position="253"/>
    </location>
</feature>
<keyword evidence="3 6" id="KW-0863">Zinc-finger</keyword>
<dbReference type="Proteomes" id="UP000192596">
    <property type="component" value="Unassembled WGS sequence"/>
</dbReference>
<name>A0A1V8SZI6_9PEZI</name>
<sequence>MDDRKRSLAPDADDGAHKAKRRKDENGNLMRMDEVNEKNIESFQKDAILRQMNEYKKQKKVLEKSYDELLVKQRDHDDHLRTVDAWFSQLLDEVRLIAADTLPPVTSQSGGEMFRTALEFKDHEVFSTHLHARSDNVKLAIAEIFSRIPSASPEVRDLQSQLASILASEKSAIAAYQQANTEMAQLNTRLETASMRYIKAEKQVERAKSVQVQKLERQAMTGGSVEASAPATSDTPKRDHSETNGELENGVANEEAEAARKEATALAELRKKQLEEMETENERLTTALSAARTKISTLSDDDYAETALFKTFKSQHEEVIKRVNDLEATNVQLREEAQKLQAERTSYRMQIDEEDRNNTIETESQIARCEVDLARIRHSRDELTSELAIRKSSEEDRRASSEQARDLAVAHEHRIQSLESEVERLKLQLQDAPTMNGEAEDLDNDALKSKLHSLQSAYDMLNKEIPSLEEAYKKTNNLASKKYTELLNSEELVARLNAEKVKAEQKYFGAMKAKEAREQELRILKSQNTRSGEIVSSLKDTDGKSRELVAGLERQVAEAKEGITKLETQYRAVEQKAKDATTLKEGLAKQVDDLKKLVESKDTDSLSAAKARRSAEEALEIATTQLETSKAEFDAFRKSSLKSSGSGGEGDDIWRAVAICPICNKNLRNTALKTCGHVLCDGCGKAFGSNDSMRIVLA</sequence>
<comment type="pathway">
    <text evidence="6">Protein modification; protein ubiquitination.</text>
</comment>
<keyword evidence="2 6" id="KW-0479">Metal-binding</keyword>